<protein>
    <submittedName>
        <fullName evidence="5">Uncharacterized protein</fullName>
    </submittedName>
</protein>
<feature type="chain" id="PRO_5021271948" evidence="4">
    <location>
        <begin position="25"/>
        <end position="192"/>
    </location>
</feature>
<keyword evidence="1" id="KW-0677">Repeat</keyword>
<dbReference type="AlphaFoldDB" id="A0A4Y9EME5"/>
<reference evidence="5 6" key="1">
    <citation type="submission" date="2019-02" db="EMBL/GenBank/DDBJ databases">
        <title>Polymorphobacter sp. isolated from the lake at the Tibet of China.</title>
        <authorList>
            <person name="Li A."/>
        </authorList>
    </citation>
    <scope>NUCLEOTIDE SEQUENCE [LARGE SCALE GENOMIC DNA]</scope>
    <source>
        <strain evidence="5 6">DJ1R-1</strain>
    </source>
</reference>
<dbReference type="InterPro" id="IPR050498">
    <property type="entry name" value="Ycf3"/>
</dbReference>
<gene>
    <name evidence="5" type="ORF">EUV02_07170</name>
</gene>
<proteinExistence type="predicted"/>
<evidence type="ECO:0000256" key="3">
    <source>
        <dbReference type="PROSITE-ProRule" id="PRU00339"/>
    </source>
</evidence>
<keyword evidence="2 3" id="KW-0802">TPR repeat</keyword>
<dbReference type="SMART" id="SM00028">
    <property type="entry name" value="TPR"/>
    <property type="match status" value="3"/>
</dbReference>
<keyword evidence="4" id="KW-0732">Signal</keyword>
<dbReference type="Gene3D" id="1.25.40.10">
    <property type="entry name" value="Tetratricopeptide repeat domain"/>
    <property type="match status" value="1"/>
</dbReference>
<dbReference type="PROSITE" id="PS50005">
    <property type="entry name" value="TPR"/>
    <property type="match status" value="2"/>
</dbReference>
<dbReference type="Proteomes" id="UP000297737">
    <property type="component" value="Unassembled WGS sequence"/>
</dbReference>
<dbReference type="InterPro" id="IPR011990">
    <property type="entry name" value="TPR-like_helical_dom_sf"/>
</dbReference>
<evidence type="ECO:0000313" key="5">
    <source>
        <dbReference type="EMBL" id="TFU02981.1"/>
    </source>
</evidence>
<feature type="repeat" description="TPR" evidence="3">
    <location>
        <begin position="69"/>
        <end position="102"/>
    </location>
</feature>
<dbReference type="InterPro" id="IPR019734">
    <property type="entry name" value="TPR_rpt"/>
</dbReference>
<evidence type="ECO:0000256" key="4">
    <source>
        <dbReference type="SAM" id="SignalP"/>
    </source>
</evidence>
<dbReference type="OrthoDB" id="7594766at2"/>
<organism evidence="5 6">
    <name type="scientific">Glacieibacterium arshaanense</name>
    <dbReference type="NCBI Taxonomy" id="2511025"/>
    <lineage>
        <taxon>Bacteria</taxon>
        <taxon>Pseudomonadati</taxon>
        <taxon>Pseudomonadota</taxon>
        <taxon>Alphaproteobacteria</taxon>
        <taxon>Sphingomonadales</taxon>
        <taxon>Sphingosinicellaceae</taxon>
        <taxon>Glacieibacterium</taxon>
    </lineage>
</organism>
<keyword evidence="6" id="KW-1185">Reference proteome</keyword>
<comment type="caution">
    <text evidence="5">The sequence shown here is derived from an EMBL/GenBank/DDBJ whole genome shotgun (WGS) entry which is preliminary data.</text>
</comment>
<dbReference type="EMBL" id="SIHO01000002">
    <property type="protein sequence ID" value="TFU02981.1"/>
    <property type="molecule type" value="Genomic_DNA"/>
</dbReference>
<dbReference type="PANTHER" id="PTHR44858:SF1">
    <property type="entry name" value="UDP-N-ACETYLGLUCOSAMINE--PEPTIDE N-ACETYLGLUCOSAMINYLTRANSFERASE SPINDLY-RELATED"/>
    <property type="match status" value="1"/>
</dbReference>
<dbReference type="Pfam" id="PF13181">
    <property type="entry name" value="TPR_8"/>
    <property type="match status" value="2"/>
</dbReference>
<evidence type="ECO:0000256" key="1">
    <source>
        <dbReference type="ARBA" id="ARBA00022737"/>
    </source>
</evidence>
<sequence length="192" mass="20432">MARFANARNLAVAALVLAAAPAFAASTVIGGGNARGCYEAAEFNQSVKVGLAVCNAAIQEDAMSTEQRASTYVNRGIVYMHARNLTAAIADYDAALKLNNQLAEAYVNKGIALVHLGGRDKDAVAALTSGLGYNPSRPEIAYYTRGIAYELIGMTREAYEDYKSAVSLKPDWAEASAQLQRFSVVRRTTASS</sequence>
<dbReference type="RefSeq" id="WP_135245573.1">
    <property type="nucleotide sequence ID" value="NZ_SIHO01000002.1"/>
</dbReference>
<feature type="repeat" description="TPR" evidence="3">
    <location>
        <begin position="139"/>
        <end position="172"/>
    </location>
</feature>
<accession>A0A4Y9EME5</accession>
<name>A0A4Y9EME5_9SPHN</name>
<dbReference type="PANTHER" id="PTHR44858">
    <property type="entry name" value="TETRATRICOPEPTIDE REPEAT PROTEIN 6"/>
    <property type="match status" value="1"/>
</dbReference>
<feature type="signal peptide" evidence="4">
    <location>
        <begin position="1"/>
        <end position="24"/>
    </location>
</feature>
<dbReference type="SUPFAM" id="SSF48452">
    <property type="entry name" value="TPR-like"/>
    <property type="match status" value="1"/>
</dbReference>
<evidence type="ECO:0000256" key="2">
    <source>
        <dbReference type="ARBA" id="ARBA00022803"/>
    </source>
</evidence>
<evidence type="ECO:0000313" key="6">
    <source>
        <dbReference type="Proteomes" id="UP000297737"/>
    </source>
</evidence>